<dbReference type="STRING" id="1505725.GA0061074_101131"/>
<dbReference type="OrthoDB" id="2149583at2"/>
<sequence>MSMQRPIVFYENLMHTYDNQVAELLAAKTTYILLASDQDNEVQNLDVNDEALPTKPVITEVLQPKVKKVAPKKTTTKKAAKVTKTPTKAKAKPKSVKTGLGLSLDDILLEEDSAAARDHNQYFND</sequence>
<dbReference type="EMBL" id="FMAO01000001">
    <property type="protein sequence ID" value="SCB73570.1"/>
    <property type="molecule type" value="Genomic_DNA"/>
</dbReference>
<dbReference type="Proteomes" id="UP000199268">
    <property type="component" value="Unassembled WGS sequence"/>
</dbReference>
<evidence type="ECO:0000313" key="3">
    <source>
        <dbReference type="Proteomes" id="UP000199268"/>
    </source>
</evidence>
<protein>
    <submittedName>
        <fullName evidence="2">Uncharacterized protein</fullName>
    </submittedName>
</protein>
<dbReference type="RefSeq" id="WP_092461177.1">
    <property type="nucleotide sequence ID" value="NZ_BJEE01000002.1"/>
</dbReference>
<name>A0A1C3YU33_9LACO</name>
<reference evidence="3" key="1">
    <citation type="submission" date="2016-08" db="EMBL/GenBank/DDBJ databases">
        <authorList>
            <person name="Varghese N."/>
            <person name="Submissions Spin"/>
        </authorList>
    </citation>
    <scope>NUCLEOTIDE SEQUENCE [LARGE SCALE GENOMIC DNA]</scope>
    <source>
        <strain evidence="3">R-53094</strain>
    </source>
</reference>
<organism evidence="2 3">
    <name type="scientific">Weissella bombi</name>
    <dbReference type="NCBI Taxonomy" id="1505725"/>
    <lineage>
        <taxon>Bacteria</taxon>
        <taxon>Bacillati</taxon>
        <taxon>Bacillota</taxon>
        <taxon>Bacilli</taxon>
        <taxon>Lactobacillales</taxon>
        <taxon>Lactobacillaceae</taxon>
        <taxon>Weissella</taxon>
    </lineage>
</organism>
<feature type="region of interest" description="Disordered" evidence="1">
    <location>
        <begin position="69"/>
        <end position="95"/>
    </location>
</feature>
<evidence type="ECO:0000256" key="1">
    <source>
        <dbReference type="SAM" id="MobiDB-lite"/>
    </source>
</evidence>
<keyword evidence="3" id="KW-1185">Reference proteome</keyword>
<evidence type="ECO:0000313" key="2">
    <source>
        <dbReference type="EMBL" id="SCB73570.1"/>
    </source>
</evidence>
<dbReference type="AlphaFoldDB" id="A0A1C3YU33"/>
<accession>A0A1C3YU33</accession>
<gene>
    <name evidence="2" type="ORF">GA0061074_101131</name>
</gene>
<proteinExistence type="predicted"/>